<reference evidence="1" key="1">
    <citation type="journal article" date="2014" name="Gene">
        <title>Genome-guided analysis of transformation efficiency and carbon dioxide assimilation by Moorella thermoacetica Y72.</title>
        <authorList>
            <person name="Tsukahara K."/>
            <person name="Kita A."/>
            <person name="Nakashimada Y."/>
            <person name="Hoshino T."/>
            <person name="Murakami K."/>
        </authorList>
    </citation>
    <scope>NUCLEOTIDE SEQUENCE [LARGE SCALE GENOMIC DNA]</scope>
    <source>
        <strain evidence="1">Y72</strain>
    </source>
</reference>
<protein>
    <submittedName>
        <fullName evidence="1">Predicted membrane protein</fullName>
    </submittedName>
</protein>
<dbReference type="RefSeq" id="WP_025774703.1">
    <property type="nucleotide sequence ID" value="NZ_DF238840.1"/>
</dbReference>
<gene>
    <name evidence="1" type="ORF">MTY_2344</name>
</gene>
<dbReference type="EMBL" id="DF238840">
    <property type="protein sequence ID" value="GAF27003.1"/>
    <property type="molecule type" value="Genomic_DNA"/>
</dbReference>
<sequence length="98" mass="10674">MGGANALYEGHRLMLPGLKDRAAATCQGCRFYVPILGRQETRPACLADLDIYLTGARRIPAHLRAGDFIWLAGKEALVKAVNKVRPEGQACGFYCPRG</sequence>
<dbReference type="AlphaFoldDB" id="A0A0S6UJ63"/>
<accession>A0A0S6UJ63</accession>
<proteinExistence type="predicted"/>
<name>A0A0S6UJ63_NEOTH</name>
<organism evidence="1">
    <name type="scientific">Moorella thermoacetica Y72</name>
    <dbReference type="NCBI Taxonomy" id="1325331"/>
    <lineage>
        <taxon>Bacteria</taxon>
        <taxon>Bacillati</taxon>
        <taxon>Bacillota</taxon>
        <taxon>Clostridia</taxon>
        <taxon>Neomoorellales</taxon>
        <taxon>Neomoorellaceae</taxon>
        <taxon>Neomoorella</taxon>
    </lineage>
</organism>
<evidence type="ECO:0000313" key="1">
    <source>
        <dbReference type="EMBL" id="GAF27003.1"/>
    </source>
</evidence>
<dbReference type="Proteomes" id="UP000063718">
    <property type="component" value="Unassembled WGS sequence"/>
</dbReference>